<reference evidence="2 3" key="3">
    <citation type="journal article" date="2011" name="Nat. Chem. Biol.">
        <title>Reveromycin A biosynthesis uses RevG and RevJ for stereospecific spiroacetal formation.</title>
        <authorList>
            <person name="Takahashi S."/>
            <person name="Toyoda A."/>
            <person name="Sekiyama Y."/>
            <person name="Takagi H."/>
            <person name="Nogawa T."/>
            <person name="Uramoto M."/>
            <person name="Suzuki R."/>
            <person name="Koshino H."/>
            <person name="Kumano T."/>
            <person name="Panthee S."/>
            <person name="Dairi T."/>
            <person name="Ishikawa J."/>
            <person name="Ikeda H."/>
            <person name="Sakaki Y."/>
            <person name="Osada H."/>
        </authorList>
    </citation>
    <scope>NUCLEOTIDE SEQUENCE [LARGE SCALE GENOMIC DNA]</scope>
    <source>
        <strain evidence="2 3">SN-593</strain>
    </source>
</reference>
<dbReference type="InterPro" id="IPR039422">
    <property type="entry name" value="MarR/SlyA-like"/>
</dbReference>
<evidence type="ECO:0000313" key="3">
    <source>
        <dbReference type="Proteomes" id="UP000595703"/>
    </source>
</evidence>
<evidence type="ECO:0000259" key="1">
    <source>
        <dbReference type="PROSITE" id="PS50995"/>
    </source>
</evidence>
<reference evidence="2 3" key="1">
    <citation type="journal article" date="2010" name="J. Bacteriol.">
        <title>Biochemical characterization of a novel indole prenyltransferase from Streptomyces sp. SN-593.</title>
        <authorList>
            <person name="Takahashi S."/>
            <person name="Takagi H."/>
            <person name="Toyoda A."/>
            <person name="Uramoto M."/>
            <person name="Nogawa T."/>
            <person name="Ueki M."/>
            <person name="Sakaki Y."/>
            <person name="Osada H."/>
        </authorList>
    </citation>
    <scope>NUCLEOTIDE SEQUENCE [LARGE SCALE GENOMIC DNA]</scope>
    <source>
        <strain evidence="2 3">SN-593</strain>
    </source>
</reference>
<dbReference type="SMART" id="SM00347">
    <property type="entry name" value="HTH_MARR"/>
    <property type="match status" value="1"/>
</dbReference>
<protein>
    <submittedName>
        <fullName evidence="2">Putative MarR family transcriptional regulator</fullName>
    </submittedName>
</protein>
<dbReference type="InterPro" id="IPR000835">
    <property type="entry name" value="HTH_MarR-typ"/>
</dbReference>
<reference evidence="2 3" key="4">
    <citation type="journal article" date="2020" name="Sci. Rep.">
        <title>beta-carboline chemical signals induce reveromycin production through a LuxR family regulator in Streptomyces sp. SN-593.</title>
        <authorList>
            <person name="Panthee S."/>
            <person name="Kito N."/>
            <person name="Hayashi T."/>
            <person name="Shimizu T."/>
            <person name="Ishikawa J."/>
            <person name="Hamamoto H."/>
            <person name="Osada H."/>
            <person name="Takahashi S."/>
        </authorList>
    </citation>
    <scope>NUCLEOTIDE SEQUENCE [LARGE SCALE GENOMIC DNA]</scope>
    <source>
        <strain evidence="2 3">SN-593</strain>
    </source>
</reference>
<dbReference type="GO" id="GO:0006950">
    <property type="term" value="P:response to stress"/>
    <property type="evidence" value="ECO:0007669"/>
    <property type="project" value="TreeGrafter"/>
</dbReference>
<dbReference type="EMBL" id="AP018365">
    <property type="protein sequence ID" value="BBA98038.1"/>
    <property type="molecule type" value="Genomic_DNA"/>
</dbReference>
<gene>
    <name evidence="2" type="ORF">RVR_4069</name>
</gene>
<dbReference type="SUPFAM" id="SSF46785">
    <property type="entry name" value="Winged helix' DNA-binding domain"/>
    <property type="match status" value="1"/>
</dbReference>
<name>A0A7U3VNV7_9ACTN</name>
<dbReference type="PROSITE" id="PS50995">
    <property type="entry name" value="HTH_MARR_2"/>
    <property type="match status" value="1"/>
</dbReference>
<sequence>MSEATAGERIAEDFGDIVRRESRAVVYGELTAGLGPALDEATYPVLSGLARGGPRSAARLGHDIGLDRSVVSRHADRLQAAGLLRREPDPSDRRASLLVLTEEGSQVVTRMRARLAERFDAYLAHWPPAEAEAFARALHRFTQEALLPRDCGDTP</sequence>
<keyword evidence="3" id="KW-1185">Reference proteome</keyword>
<dbReference type="AlphaFoldDB" id="A0A7U3VNV7"/>
<accession>A0A7U3VNV7</accession>
<feature type="domain" description="HTH marR-type" evidence="1">
    <location>
        <begin position="11"/>
        <end position="143"/>
    </location>
</feature>
<dbReference type="Gene3D" id="1.10.10.10">
    <property type="entry name" value="Winged helix-like DNA-binding domain superfamily/Winged helix DNA-binding domain"/>
    <property type="match status" value="1"/>
</dbReference>
<dbReference type="InterPro" id="IPR036388">
    <property type="entry name" value="WH-like_DNA-bd_sf"/>
</dbReference>
<dbReference type="RefSeq" id="WP_202234243.1">
    <property type="nucleotide sequence ID" value="NZ_AP018365.1"/>
</dbReference>
<organism evidence="2 3">
    <name type="scientific">Actinacidiphila reveromycinica</name>
    <dbReference type="NCBI Taxonomy" id="659352"/>
    <lineage>
        <taxon>Bacteria</taxon>
        <taxon>Bacillati</taxon>
        <taxon>Actinomycetota</taxon>
        <taxon>Actinomycetes</taxon>
        <taxon>Kitasatosporales</taxon>
        <taxon>Streptomycetaceae</taxon>
        <taxon>Actinacidiphila</taxon>
    </lineage>
</organism>
<dbReference type="InterPro" id="IPR036390">
    <property type="entry name" value="WH_DNA-bd_sf"/>
</dbReference>
<dbReference type="GO" id="GO:0003700">
    <property type="term" value="F:DNA-binding transcription factor activity"/>
    <property type="evidence" value="ECO:0007669"/>
    <property type="project" value="InterPro"/>
</dbReference>
<dbReference type="PANTHER" id="PTHR33164">
    <property type="entry name" value="TRANSCRIPTIONAL REGULATOR, MARR FAMILY"/>
    <property type="match status" value="1"/>
</dbReference>
<dbReference type="KEGG" id="arev:RVR_4069"/>
<dbReference type="PRINTS" id="PR00598">
    <property type="entry name" value="HTHMARR"/>
</dbReference>
<dbReference type="Proteomes" id="UP000595703">
    <property type="component" value="Chromosome"/>
</dbReference>
<evidence type="ECO:0000313" key="2">
    <source>
        <dbReference type="EMBL" id="BBA98038.1"/>
    </source>
</evidence>
<dbReference type="Pfam" id="PF12802">
    <property type="entry name" value="MarR_2"/>
    <property type="match status" value="1"/>
</dbReference>
<proteinExistence type="predicted"/>
<dbReference type="PANTHER" id="PTHR33164:SF57">
    <property type="entry name" value="MARR-FAMILY TRANSCRIPTIONAL REGULATOR"/>
    <property type="match status" value="1"/>
</dbReference>
<reference evidence="2 3" key="2">
    <citation type="journal article" date="2011" name="J. Antibiot.">
        <title>Furaquinocins I and J: novel polyketide isoprenoid hybrid compounds from Streptomyces reveromyceticus SN-593.</title>
        <authorList>
            <person name="Panthee S."/>
            <person name="Takahashi S."/>
            <person name="Takagi H."/>
            <person name="Nogawa T."/>
            <person name="Oowada E."/>
            <person name="Uramoto M."/>
            <person name="Osada H."/>
        </authorList>
    </citation>
    <scope>NUCLEOTIDE SEQUENCE [LARGE SCALE GENOMIC DNA]</scope>
    <source>
        <strain evidence="2 3">SN-593</strain>
    </source>
</reference>